<dbReference type="AlphaFoldDB" id="A0AAV0AR97"/>
<feature type="region of interest" description="Disordered" evidence="1">
    <location>
        <begin position="199"/>
        <end position="218"/>
    </location>
</feature>
<dbReference type="Proteomes" id="UP001153365">
    <property type="component" value="Unassembled WGS sequence"/>
</dbReference>
<reference evidence="2" key="1">
    <citation type="submission" date="2022-06" db="EMBL/GenBank/DDBJ databases">
        <authorList>
            <consortium name="SYNGENTA / RWTH Aachen University"/>
        </authorList>
    </citation>
    <scope>NUCLEOTIDE SEQUENCE</scope>
</reference>
<dbReference type="EMBL" id="CALTRL010001154">
    <property type="protein sequence ID" value="CAH7671210.1"/>
    <property type="molecule type" value="Genomic_DNA"/>
</dbReference>
<organism evidence="2 3">
    <name type="scientific">Phakopsora pachyrhizi</name>
    <name type="common">Asian soybean rust disease fungus</name>
    <dbReference type="NCBI Taxonomy" id="170000"/>
    <lineage>
        <taxon>Eukaryota</taxon>
        <taxon>Fungi</taxon>
        <taxon>Dikarya</taxon>
        <taxon>Basidiomycota</taxon>
        <taxon>Pucciniomycotina</taxon>
        <taxon>Pucciniomycetes</taxon>
        <taxon>Pucciniales</taxon>
        <taxon>Phakopsoraceae</taxon>
        <taxon>Phakopsora</taxon>
    </lineage>
</organism>
<gene>
    <name evidence="2" type="ORF">PPACK8108_LOCUS5969</name>
</gene>
<comment type="caution">
    <text evidence="2">The sequence shown here is derived from an EMBL/GenBank/DDBJ whole genome shotgun (WGS) entry which is preliminary data.</text>
</comment>
<keyword evidence="3" id="KW-1185">Reference proteome</keyword>
<evidence type="ECO:0000313" key="3">
    <source>
        <dbReference type="Proteomes" id="UP001153365"/>
    </source>
</evidence>
<name>A0AAV0AR97_PHAPC</name>
<evidence type="ECO:0000256" key="1">
    <source>
        <dbReference type="SAM" id="MobiDB-lite"/>
    </source>
</evidence>
<evidence type="ECO:0000313" key="2">
    <source>
        <dbReference type="EMBL" id="CAH7671210.1"/>
    </source>
</evidence>
<proteinExistence type="predicted"/>
<sequence>MPNPFTNILQWLQLASMVISWLFFHLCCLDSFAAADFANVLNTAQHNFGDLMNSSLGAVVRQSSRSQSSSSNKDPTIKISKLAKIDLNELPEDLDLEVGISQDKLISGLGSEMKFIHDFKRQRLMPSGKNLSPENFQSFSSEVNNFSSDFNLNQVIIRPKTSYDRSLATRQSRNFNRETFLILTPESPVPKIYTTGKTVEPNNRNHKSEKLKNQNPLSMTEKNANLSDEIKLAPTDLGKMIDVDKTSHYMKVIKQQFFSKSVIFGPFDLVSDKTYRSPYNRFLLQFIEQNISDIVPESLGSYKIDENFLVTVKTLLCKDNEEMLYIKEDFVLEAVNDLSSKYQDSIINNWIKFSSSRRIVPSDPTSARTKFNFRIVFPKFLTYENFAGVFFTEDMRSRIIGEFKDLERRFVMKKEEHKIYKKHVKRFMDSIWAALTGFLAYVHAINAIIVSDSVLPLENYKIVEKQEEAFNFFFDLHKDAENFVRCDSERKTHKLKVEEGWKDLSFEVKRNHVLDIIFNSEARLERKAWLCIELWMIKYRPELYNIATNNSTNGILGKYNKFRSFINRVLFPLFSGILKYQKLQCQNKFGEKIHHAC</sequence>
<protein>
    <submittedName>
        <fullName evidence="2">Expressed protein</fullName>
    </submittedName>
</protein>
<accession>A0AAV0AR97</accession>